<dbReference type="eggNOG" id="ENOG502S8WV">
    <property type="taxonomic scope" value="Eukaryota"/>
</dbReference>
<accession>G3B3N6</accession>
<keyword evidence="3" id="KW-1185">Reference proteome</keyword>
<dbReference type="Gene3D" id="1.10.287.1490">
    <property type="match status" value="1"/>
</dbReference>
<feature type="compositionally biased region" description="Basic and acidic residues" evidence="1">
    <location>
        <begin position="60"/>
        <end position="87"/>
    </location>
</feature>
<feature type="compositionally biased region" description="Basic and acidic residues" evidence="1">
    <location>
        <begin position="139"/>
        <end position="164"/>
    </location>
</feature>
<feature type="compositionally biased region" description="Basic and acidic residues" evidence="1">
    <location>
        <begin position="178"/>
        <end position="190"/>
    </location>
</feature>
<feature type="compositionally biased region" description="Basic and acidic residues" evidence="1">
    <location>
        <begin position="120"/>
        <end position="132"/>
    </location>
</feature>
<feature type="compositionally biased region" description="Basic and acidic residues" evidence="1">
    <location>
        <begin position="236"/>
        <end position="252"/>
    </location>
</feature>
<dbReference type="GeneID" id="18247343"/>
<dbReference type="AlphaFoldDB" id="G3B3N6"/>
<dbReference type="EMBL" id="GL996521">
    <property type="protein sequence ID" value="EGV64428.1"/>
    <property type="molecule type" value="Genomic_DNA"/>
</dbReference>
<evidence type="ECO:0000256" key="1">
    <source>
        <dbReference type="SAM" id="MobiDB-lite"/>
    </source>
</evidence>
<evidence type="ECO:0000313" key="2">
    <source>
        <dbReference type="EMBL" id="EGV64428.1"/>
    </source>
</evidence>
<dbReference type="Proteomes" id="UP000000707">
    <property type="component" value="Unassembled WGS sequence"/>
</dbReference>
<feature type="region of interest" description="Disordered" evidence="1">
    <location>
        <begin position="60"/>
        <end position="99"/>
    </location>
</feature>
<reference evidence="2 3" key="1">
    <citation type="journal article" date="2011" name="Proc. Natl. Acad. Sci. U.S.A.">
        <title>Comparative genomics of xylose-fermenting fungi for enhanced biofuel production.</title>
        <authorList>
            <person name="Wohlbach D.J."/>
            <person name="Kuo A."/>
            <person name="Sato T.K."/>
            <person name="Potts K.M."/>
            <person name="Salamov A.A."/>
            <person name="LaButti K.M."/>
            <person name="Sun H."/>
            <person name="Clum A."/>
            <person name="Pangilinan J.L."/>
            <person name="Lindquist E.A."/>
            <person name="Lucas S."/>
            <person name="Lapidus A."/>
            <person name="Jin M."/>
            <person name="Gunawan C."/>
            <person name="Balan V."/>
            <person name="Dale B.E."/>
            <person name="Jeffries T.W."/>
            <person name="Zinkel R."/>
            <person name="Barry K.W."/>
            <person name="Grigoriev I.V."/>
            <person name="Gasch A.P."/>
        </authorList>
    </citation>
    <scope>NUCLEOTIDE SEQUENCE [LARGE SCALE GENOMIC DNA]</scope>
    <source>
        <strain evidence="2">ATCC 10573</strain>
        <strain evidence="3">ATCC 10573 / BCRC 21748 / CBS 615 / JCM 9827 / NBRC 10315 / NRRL Y-1498 / VKM Y-70</strain>
    </source>
</reference>
<sequence>MQAERDEEIAPILEELKEETGKLNELTDAKNELDDEVTKLSSLNEEYTAKIKELEEQLKAAEEDIESHTKNLEESSAKLEETNKEIQELTQSTETELGQIDDEHKKLDEEIGTLSQTKQQHLDDKTKQKAEIKQQLAARVEEEHAINSELPEHLRKDVNEKKLADTSSLFSDEAAPEPEVKAEPVTKTDKPSATAATVKTKKVKASRIKRLSNFFKSKPPTPTKVPVKVSDIKKANSKADIKKEPVDVKSQKTTDSYDGFEEEIPPNKGGLFKEEI</sequence>
<protein>
    <submittedName>
        <fullName evidence="2">Uncharacterized protein</fullName>
    </submittedName>
</protein>
<feature type="region of interest" description="Disordered" evidence="1">
    <location>
        <begin position="211"/>
        <end position="230"/>
    </location>
</feature>
<feature type="region of interest" description="Disordered" evidence="1">
    <location>
        <begin position="114"/>
        <end position="202"/>
    </location>
</feature>
<dbReference type="EMBL" id="GL996521">
    <property type="protein sequence ID" value="EGV64427.1"/>
    <property type="molecule type" value="Genomic_DNA"/>
</dbReference>
<organism evidence="3">
    <name type="scientific">Candida tenuis (strain ATCC 10573 / BCRC 21748 / CBS 615 / JCM 9827 / NBRC 10315 / NRRL Y-1498 / VKM Y-70)</name>
    <name type="common">Yeast</name>
    <name type="synonym">Yamadazyma tenuis</name>
    <dbReference type="NCBI Taxonomy" id="590646"/>
    <lineage>
        <taxon>Eukaryota</taxon>
        <taxon>Fungi</taxon>
        <taxon>Dikarya</taxon>
        <taxon>Ascomycota</taxon>
        <taxon>Saccharomycotina</taxon>
        <taxon>Pichiomycetes</taxon>
        <taxon>Debaryomycetaceae</taxon>
        <taxon>Yamadazyma</taxon>
    </lineage>
</organism>
<evidence type="ECO:0000313" key="3">
    <source>
        <dbReference type="Proteomes" id="UP000000707"/>
    </source>
</evidence>
<dbReference type="KEGG" id="cten:18247343"/>
<name>G3B3N6_CANTC</name>
<dbReference type="HOGENOM" id="CLU_1008316_0_0_1"/>
<dbReference type="OrthoDB" id="4070583at2759"/>
<feature type="region of interest" description="Disordered" evidence="1">
    <location>
        <begin position="236"/>
        <end position="276"/>
    </location>
</feature>
<proteinExistence type="predicted"/>
<gene>
    <name evidence="2" type="ORF">CANTEDRAFT_114260</name>
</gene>